<keyword evidence="2" id="KW-1185">Reference proteome</keyword>
<reference evidence="1 2" key="1">
    <citation type="journal article" date="2014" name="PLoS Genet.">
        <title>Phylogenetically driven sequencing of extremely halophilic archaea reveals strategies for static and dynamic osmo-response.</title>
        <authorList>
            <person name="Becker E.A."/>
            <person name="Seitzer P.M."/>
            <person name="Tritt A."/>
            <person name="Larsen D."/>
            <person name="Krusor M."/>
            <person name="Yao A.I."/>
            <person name="Wu D."/>
            <person name="Madern D."/>
            <person name="Eisen J.A."/>
            <person name="Darling A.E."/>
            <person name="Facciotti M.T."/>
        </authorList>
    </citation>
    <scope>NUCLEOTIDE SEQUENCE [LARGE SCALE GENOMIC DNA]</scope>
    <source>
        <strain evidence="1 2">ATCC 33800</strain>
    </source>
</reference>
<accession>M0JAL6</accession>
<protein>
    <submittedName>
        <fullName evidence="1">Putative transposase</fullName>
    </submittedName>
</protein>
<gene>
    <name evidence="1" type="ORF">C436_21735</name>
</gene>
<sequence length="49" mass="5741">KWEASPLIVESANEFRALVSELFEQLTSRLSFAKSWIDEFLSSRLQFFS</sequence>
<dbReference type="EMBL" id="AOLR01000080">
    <property type="protein sequence ID" value="EMA06162.1"/>
    <property type="molecule type" value="Genomic_DNA"/>
</dbReference>
<comment type="caution">
    <text evidence="1">The sequence shown here is derived from an EMBL/GenBank/DDBJ whole genome shotgun (WGS) entry which is preliminary data.</text>
</comment>
<evidence type="ECO:0000313" key="2">
    <source>
        <dbReference type="Proteomes" id="UP000011659"/>
    </source>
</evidence>
<dbReference type="Proteomes" id="UP000011659">
    <property type="component" value="Unassembled WGS sequence"/>
</dbReference>
<organism evidence="1 2">
    <name type="scientific">Haloarcula marismortui ATCC 33800</name>
    <dbReference type="NCBI Taxonomy" id="662476"/>
    <lineage>
        <taxon>Archaea</taxon>
        <taxon>Methanobacteriati</taxon>
        <taxon>Methanobacteriota</taxon>
        <taxon>Stenosarchaea group</taxon>
        <taxon>Halobacteria</taxon>
        <taxon>Halobacteriales</taxon>
        <taxon>Haloarculaceae</taxon>
        <taxon>Haloarcula</taxon>
    </lineage>
</organism>
<dbReference type="AlphaFoldDB" id="M0JAL6"/>
<name>M0JAL6_9EURY</name>
<proteinExistence type="predicted"/>
<feature type="non-terminal residue" evidence="1">
    <location>
        <position position="1"/>
    </location>
</feature>
<evidence type="ECO:0000313" key="1">
    <source>
        <dbReference type="EMBL" id="EMA06162.1"/>
    </source>
</evidence>